<evidence type="ECO:0000313" key="3">
    <source>
        <dbReference type="EMBL" id="VDO08889.1"/>
    </source>
</evidence>
<gene>
    <name evidence="3" type="ORF">BTMF_LOCUS895</name>
</gene>
<evidence type="ECO:0000313" key="4">
    <source>
        <dbReference type="Proteomes" id="UP000280834"/>
    </source>
</evidence>
<reference evidence="3 4" key="2">
    <citation type="submission" date="2018-11" db="EMBL/GenBank/DDBJ databases">
        <authorList>
            <consortium name="Pathogen Informatics"/>
        </authorList>
    </citation>
    <scope>NUCLEOTIDE SEQUENCE [LARGE SCALE GENOMIC DNA]</scope>
</reference>
<dbReference type="InterPro" id="IPR016024">
    <property type="entry name" value="ARM-type_fold"/>
</dbReference>
<protein>
    <submittedName>
        <fullName evidence="5">HEAT repeat domain-containing protein</fullName>
    </submittedName>
</protein>
<dbReference type="PANTHER" id="PTHR45994:SF1">
    <property type="entry name" value="FI21225P1"/>
    <property type="match status" value="1"/>
</dbReference>
<dbReference type="GO" id="GO:0005737">
    <property type="term" value="C:cytoplasm"/>
    <property type="evidence" value="ECO:0007669"/>
    <property type="project" value="UniProtKB-SubCell"/>
</dbReference>
<reference evidence="5" key="1">
    <citation type="submission" date="2017-02" db="UniProtKB">
        <authorList>
            <consortium name="WormBaseParasite"/>
        </authorList>
    </citation>
    <scope>IDENTIFICATION</scope>
</reference>
<dbReference type="InterPro" id="IPR011989">
    <property type="entry name" value="ARM-like"/>
</dbReference>
<accession>A0A0R3Q5G3</accession>
<proteinExistence type="predicted"/>
<dbReference type="Proteomes" id="UP000280834">
    <property type="component" value="Unassembled WGS sequence"/>
</dbReference>
<dbReference type="Gene3D" id="1.25.10.10">
    <property type="entry name" value="Leucine-rich Repeat Variant"/>
    <property type="match status" value="1"/>
</dbReference>
<dbReference type="EMBL" id="UZAG01000574">
    <property type="protein sequence ID" value="VDO08889.1"/>
    <property type="molecule type" value="Genomic_DNA"/>
</dbReference>
<evidence type="ECO:0000256" key="1">
    <source>
        <dbReference type="ARBA" id="ARBA00004496"/>
    </source>
</evidence>
<evidence type="ECO:0000313" key="5">
    <source>
        <dbReference type="WBParaSite" id="BTMF_0000155801-mRNA-1"/>
    </source>
</evidence>
<evidence type="ECO:0000256" key="2">
    <source>
        <dbReference type="ARBA" id="ARBA00022490"/>
    </source>
</evidence>
<keyword evidence="4" id="KW-1185">Reference proteome</keyword>
<comment type="subcellular location">
    <subcellularLocation>
        <location evidence="1">Cytoplasm</location>
    </subcellularLocation>
</comment>
<dbReference type="PANTHER" id="PTHR45994">
    <property type="entry name" value="FI21225P1"/>
    <property type="match status" value="1"/>
</dbReference>
<organism evidence="5">
    <name type="scientific">Brugia timori</name>
    <dbReference type="NCBI Taxonomy" id="42155"/>
    <lineage>
        <taxon>Eukaryota</taxon>
        <taxon>Metazoa</taxon>
        <taxon>Ecdysozoa</taxon>
        <taxon>Nematoda</taxon>
        <taxon>Chromadorea</taxon>
        <taxon>Rhabditida</taxon>
        <taxon>Spirurina</taxon>
        <taxon>Spiruromorpha</taxon>
        <taxon>Filarioidea</taxon>
        <taxon>Onchocercidae</taxon>
        <taxon>Brugia</taxon>
    </lineage>
</organism>
<dbReference type="WBParaSite" id="BTMF_0000155801-mRNA-1">
    <property type="protein sequence ID" value="BTMF_0000155801-mRNA-1"/>
    <property type="gene ID" value="BTMF_0000155801"/>
</dbReference>
<sequence length="198" mass="22607">MSDSVRRRMIKERVISKAEEYWFMTDHALLRAAAAELFLNLLFCDDFFKEIVRTGTDKLKLWVLYSTEDDERLALASSAGFAILTESEEACKRIIDEMKSWPEILKDICMSGNIEIQRRGLIGIANMVQSSEKVACEIVASEIFRVLIAITKLKNKDREPAQKEARRALDAAIKWGIIRPTDREIYERNTGISTVSGE</sequence>
<dbReference type="AlphaFoldDB" id="A0A0R3Q5G3"/>
<name>A0A0R3Q5G3_9BILA</name>
<keyword evidence="2" id="KW-0963">Cytoplasm</keyword>
<dbReference type="GO" id="GO:0051879">
    <property type="term" value="F:Hsp90 protein binding"/>
    <property type="evidence" value="ECO:0007669"/>
    <property type="project" value="TreeGrafter"/>
</dbReference>
<dbReference type="STRING" id="42155.A0A0R3Q5G3"/>
<dbReference type="SUPFAM" id="SSF48371">
    <property type="entry name" value="ARM repeat"/>
    <property type="match status" value="1"/>
</dbReference>